<evidence type="ECO:0000256" key="3">
    <source>
        <dbReference type="ARBA" id="ARBA00023134"/>
    </source>
</evidence>
<accession>A0ABR0SGD6</accession>
<comment type="caution">
    <text evidence="5">The sequence shown here is derived from an EMBL/GenBank/DDBJ whole genome shotgun (WGS) entry which is preliminary data.</text>
</comment>
<dbReference type="PANTHER" id="PTHR24072">
    <property type="entry name" value="RHO FAMILY GTPASE"/>
    <property type="match status" value="1"/>
</dbReference>
<evidence type="ECO:0000256" key="1">
    <source>
        <dbReference type="ARBA" id="ARBA00022481"/>
    </source>
</evidence>
<name>A0ABR0SGD6_9HYPO</name>
<reference evidence="5 6" key="1">
    <citation type="submission" date="2024-01" db="EMBL/GenBank/DDBJ databases">
        <title>Complete genome of Cladobotryum mycophilum ATHUM6906.</title>
        <authorList>
            <person name="Christinaki A.C."/>
            <person name="Myridakis A.I."/>
            <person name="Kouvelis V.N."/>
        </authorList>
    </citation>
    <scope>NUCLEOTIDE SEQUENCE [LARGE SCALE GENOMIC DNA]</scope>
    <source>
        <strain evidence="5 6">ATHUM6906</strain>
    </source>
</reference>
<dbReference type="NCBIfam" id="TIGR00231">
    <property type="entry name" value="small_GTP"/>
    <property type="match status" value="1"/>
</dbReference>
<gene>
    <name evidence="5" type="ORF">PT974_09501</name>
</gene>
<proteinExistence type="predicted"/>
<sequence>MDPLSITTGVVTLLGVCLKVGVELKRLRMGAKEVNTTVTAMLTDVNSLRTVLIAIEESFEELDTAGPPTTGHIGVHLVHIRRSLTDGGKSLGKVEKLLTEVNREVGFLDSTRRHLRLKDAADMLATYRQEVQAYKDALQLSLETVTMFGQVSVKQDTTKLLANSEAMHSDITRLATNLDVKLRGLEALFKANDRDSDLETVVNLRDCVRSAASVVSGSVAALEGSGSVIEPDITDFTSEFGEWLDFDKQFTHVWLQTSTTNSYVPSSWGICGSANTPSPNRAAPFPPPPRRDFFDTLTIPHSPPSPNPRGSRELSHSHHDSQLSVPRITTPTSSHSADEDTQGDGVNKRRSNLKSPISTDAPNDEPASTPRQGHKKSFSLSSLFSKPKEKISAANARNMRRYQPKQTVCRKMVFVGDGACGKTCFIIRASKGVMPEVYVPTVFENYIGNFSLDAMSIEAGLWDTAGQEDYDRVRPLSYPDTHIFCVCFTIDSPDSLDNVLEKWMSEILHFNTKKSPIFLLGLKKDLRGDPFAIGELLKIGQRPVSYAEGERIRQMIGAEAYFECSAKTGEGIEEAFDGIFRHYFSRGRSSKGLRSLFG</sequence>
<dbReference type="SMART" id="SM00173">
    <property type="entry name" value="RAS"/>
    <property type="match status" value="1"/>
</dbReference>
<dbReference type="SMART" id="SM00174">
    <property type="entry name" value="RHO"/>
    <property type="match status" value="1"/>
</dbReference>
<protein>
    <submittedName>
        <fullName evidence="5">GTP-binding protein rhoA</fullName>
    </submittedName>
</protein>
<feature type="compositionally biased region" description="Basic and acidic residues" evidence="4">
    <location>
        <begin position="310"/>
        <end position="321"/>
    </location>
</feature>
<dbReference type="Gene3D" id="3.40.50.300">
    <property type="entry name" value="P-loop containing nucleotide triphosphate hydrolases"/>
    <property type="match status" value="1"/>
</dbReference>
<feature type="region of interest" description="Disordered" evidence="4">
    <location>
        <begin position="278"/>
        <end position="381"/>
    </location>
</feature>
<dbReference type="InterPro" id="IPR027417">
    <property type="entry name" value="P-loop_NTPase"/>
</dbReference>
<evidence type="ECO:0000256" key="2">
    <source>
        <dbReference type="ARBA" id="ARBA00022741"/>
    </source>
</evidence>
<dbReference type="InterPro" id="IPR003578">
    <property type="entry name" value="Small_GTPase_Rho"/>
</dbReference>
<evidence type="ECO:0000256" key="4">
    <source>
        <dbReference type="SAM" id="MobiDB-lite"/>
    </source>
</evidence>
<dbReference type="InterPro" id="IPR005225">
    <property type="entry name" value="Small_GTP-bd"/>
</dbReference>
<evidence type="ECO:0000313" key="6">
    <source>
        <dbReference type="Proteomes" id="UP001338125"/>
    </source>
</evidence>
<feature type="compositionally biased region" description="Polar residues" evidence="4">
    <location>
        <begin position="322"/>
        <end position="335"/>
    </location>
</feature>
<evidence type="ECO:0000313" key="5">
    <source>
        <dbReference type="EMBL" id="KAK5991223.1"/>
    </source>
</evidence>
<dbReference type="Pfam" id="PF00071">
    <property type="entry name" value="Ras"/>
    <property type="match status" value="1"/>
</dbReference>
<dbReference type="PROSITE" id="PS51421">
    <property type="entry name" value="RAS"/>
    <property type="match status" value="1"/>
</dbReference>
<dbReference type="SUPFAM" id="SSF52540">
    <property type="entry name" value="P-loop containing nucleoside triphosphate hydrolases"/>
    <property type="match status" value="1"/>
</dbReference>
<keyword evidence="6" id="KW-1185">Reference proteome</keyword>
<dbReference type="PROSITE" id="PS51420">
    <property type="entry name" value="RHO"/>
    <property type="match status" value="1"/>
</dbReference>
<organism evidence="5 6">
    <name type="scientific">Cladobotryum mycophilum</name>
    <dbReference type="NCBI Taxonomy" id="491253"/>
    <lineage>
        <taxon>Eukaryota</taxon>
        <taxon>Fungi</taxon>
        <taxon>Dikarya</taxon>
        <taxon>Ascomycota</taxon>
        <taxon>Pezizomycotina</taxon>
        <taxon>Sordariomycetes</taxon>
        <taxon>Hypocreomycetidae</taxon>
        <taxon>Hypocreales</taxon>
        <taxon>Hypocreaceae</taxon>
        <taxon>Cladobotryum</taxon>
    </lineage>
</organism>
<dbReference type="InterPro" id="IPR001806">
    <property type="entry name" value="Small_GTPase"/>
</dbReference>
<keyword evidence="2" id="KW-0547">Nucleotide-binding</keyword>
<dbReference type="EMBL" id="JAVFKD010000014">
    <property type="protein sequence ID" value="KAK5991223.1"/>
    <property type="molecule type" value="Genomic_DNA"/>
</dbReference>
<dbReference type="PROSITE" id="PS51419">
    <property type="entry name" value="RAB"/>
    <property type="match status" value="1"/>
</dbReference>
<dbReference type="Proteomes" id="UP001338125">
    <property type="component" value="Unassembled WGS sequence"/>
</dbReference>
<keyword evidence="1" id="KW-0488">Methylation</keyword>
<keyword evidence="3" id="KW-0342">GTP-binding</keyword>
<dbReference type="SMART" id="SM00175">
    <property type="entry name" value="RAB"/>
    <property type="match status" value="1"/>
</dbReference>
<dbReference type="PRINTS" id="PR00449">
    <property type="entry name" value="RASTRNSFRMNG"/>
</dbReference>